<feature type="region of interest" description="Disordered" evidence="5">
    <location>
        <begin position="413"/>
        <end position="441"/>
    </location>
</feature>
<accession>A0A8H7P8K1</accession>
<feature type="compositionally biased region" description="Basic and acidic residues" evidence="5">
    <location>
        <begin position="12"/>
        <end position="29"/>
    </location>
</feature>
<gene>
    <name evidence="7" type="ORF">IEO21_02079</name>
</gene>
<proteinExistence type="inferred from homology"/>
<feature type="coiled-coil region" evidence="4">
    <location>
        <begin position="463"/>
        <end position="490"/>
    </location>
</feature>
<evidence type="ECO:0000256" key="2">
    <source>
        <dbReference type="ARBA" id="ARBA00018687"/>
    </source>
</evidence>
<dbReference type="PANTHER" id="PTHR45916">
    <property type="entry name" value="STRUCTURAL MAINTENANCE OF CHROMOSOMES PROTEIN 5"/>
    <property type="match status" value="1"/>
</dbReference>
<reference evidence="7" key="2">
    <citation type="journal article" name="Front. Microbiol.">
        <title>Degradative Capacity of Two Strains of Rhodonia placenta: From Phenotype to Genotype.</title>
        <authorList>
            <person name="Kolle M."/>
            <person name="Horta M.A.C."/>
            <person name="Nowrousian M."/>
            <person name="Ohm R.A."/>
            <person name="Benz J.P."/>
            <person name="Pilgard A."/>
        </authorList>
    </citation>
    <scope>NUCLEOTIDE SEQUENCE</scope>
    <source>
        <strain evidence="7">FPRL280</strain>
    </source>
</reference>
<protein>
    <recommendedName>
        <fullName evidence="2">Structural maintenance of chromosomes protein 5</fullName>
    </recommendedName>
</protein>
<dbReference type="Proteomes" id="UP000639403">
    <property type="component" value="Unassembled WGS sequence"/>
</dbReference>
<evidence type="ECO:0000256" key="5">
    <source>
        <dbReference type="SAM" id="MobiDB-lite"/>
    </source>
</evidence>
<dbReference type="GO" id="GO:0005634">
    <property type="term" value="C:nucleus"/>
    <property type="evidence" value="ECO:0007669"/>
    <property type="project" value="TreeGrafter"/>
</dbReference>
<evidence type="ECO:0000256" key="4">
    <source>
        <dbReference type="SAM" id="Coils"/>
    </source>
</evidence>
<evidence type="ECO:0000313" key="7">
    <source>
        <dbReference type="EMBL" id="KAF9819471.1"/>
    </source>
</evidence>
<dbReference type="GO" id="GO:0016887">
    <property type="term" value="F:ATP hydrolysis activity"/>
    <property type="evidence" value="ECO:0007669"/>
    <property type="project" value="InterPro"/>
</dbReference>
<evidence type="ECO:0000256" key="1">
    <source>
        <dbReference type="ARBA" id="ARBA00010171"/>
    </source>
</evidence>
<feature type="coiled-coil region" evidence="4">
    <location>
        <begin position="289"/>
        <end position="330"/>
    </location>
</feature>
<comment type="caution">
    <text evidence="7">The sequence shown here is derived from an EMBL/GenBank/DDBJ whole genome shotgun (WGS) entry which is preliminary data.</text>
</comment>
<dbReference type="AlphaFoldDB" id="A0A8H7P8K1"/>
<dbReference type="SUPFAM" id="SSF52540">
    <property type="entry name" value="P-loop containing nucleoside triphosphate hydrolases"/>
    <property type="match status" value="1"/>
</dbReference>
<evidence type="ECO:0000313" key="8">
    <source>
        <dbReference type="Proteomes" id="UP000639403"/>
    </source>
</evidence>
<dbReference type="Pfam" id="PF13476">
    <property type="entry name" value="AAA_23"/>
    <property type="match status" value="1"/>
</dbReference>
<evidence type="ECO:0000256" key="3">
    <source>
        <dbReference type="ARBA" id="ARBA00023054"/>
    </source>
</evidence>
<feature type="coiled-coil region" evidence="4">
    <location>
        <begin position="933"/>
        <end position="998"/>
    </location>
</feature>
<sequence>MARRVKSIASDDSQKENSSARRVNSEKVKGKMPATRGLGRRRATEEEELQEEEIAQEEDDAEGEVVEGGFEVDDKEEDEEDEQEDGASPKGRKRVRVNEEGDSRPAAFTPESKPRIQALPRDADGFIPGSIVRIQLKNFVTYDYVEFRPGPYLNMIFGPNGTGKSTIACAICLGLNFPPSIGTDNGHIEIELKSPKGKPNLVIKRTLSAKSKSSNFTLNGQSATGREINARMAELGVQVSNLCTFLPQDKVSEFAQMSSQQLLRETQRAAGNASMTSWHDTLISSGKDLKQMQEKLNSDRDQLKTMQERNANLERDVRRYEERREIEKQIELLELVFPFRQYMEAKDRYFETKTRQRNLHERVLRLQAKNAPINERKKALERELRDLDERRNQKKDGIRRKFDKIQRKNSEIEKLEAKSENAKTELENSKKAEKERVKKISTSEKTISQIREQLDNPPKVEDLDVINDDMLGLRNRMEELQSKQRRHVEQESRNRAIVDQNTRGLQQLDDASHRKLDALTNWDHDCGAAVKWLRDNRHRFKMEIFEPPMICVTVPDRRFVNAVEACFGASQLKTFVAQCEEDYQLLNRLLVDTPDAVGRRLRLHTWYRRKDESQLAPPPMSMQEMHELGFDGYAIDYVSCPEGLKWFLTTNMNLHRIAIALQPNVDPKRAMEMVSRIGPRGEGGGSSYIIGNVFNTVTRSRYGKRLPQNSTREVRPARNLVSIVVDESQKQQFEQAINEARQQLSLCEQEAQELSTEEATIKHETKELKAQHDAVRRRKETVMEVTRRLTNLGLRLERETEELAKLLSAPPVDVQREEHKKTLLATARTRAELAKECLNTIQSVFADQMEATRLSLRHCQVSANKAALENLVSAREEIYQRALKEFSDAHKLYEVAKQDSRAKLDISKAKLASVDDETRARFRDMEESGEANARSAVETHTELEAKRAQLEMNLQTNSGVVDQYRRRQAEIDLLSNTIDEREKRAERVERTIKNARDNWQPALEGLVDSIGQKFSAAFDRRCYNIFESAQFS</sequence>
<dbReference type="InterPro" id="IPR027417">
    <property type="entry name" value="P-loop_NTPase"/>
</dbReference>
<reference evidence="7" key="1">
    <citation type="submission" date="2020-11" db="EMBL/GenBank/DDBJ databases">
        <authorList>
            <person name="Koelle M."/>
            <person name="Horta M.A.C."/>
            <person name="Nowrousian M."/>
            <person name="Ohm R.A."/>
            <person name="Benz P."/>
            <person name="Pilgard A."/>
        </authorList>
    </citation>
    <scope>NUCLEOTIDE SEQUENCE</scope>
    <source>
        <strain evidence="7">FPRL280</strain>
    </source>
</reference>
<dbReference type="InterPro" id="IPR038729">
    <property type="entry name" value="Rad50/SbcC_AAA"/>
</dbReference>
<evidence type="ECO:0000259" key="6">
    <source>
        <dbReference type="Pfam" id="PF13476"/>
    </source>
</evidence>
<organism evidence="7 8">
    <name type="scientific">Rhodonia placenta</name>
    <dbReference type="NCBI Taxonomy" id="104341"/>
    <lineage>
        <taxon>Eukaryota</taxon>
        <taxon>Fungi</taxon>
        <taxon>Dikarya</taxon>
        <taxon>Basidiomycota</taxon>
        <taxon>Agaricomycotina</taxon>
        <taxon>Agaricomycetes</taxon>
        <taxon>Polyporales</taxon>
        <taxon>Adustoporiaceae</taxon>
        <taxon>Rhodonia</taxon>
    </lineage>
</organism>
<dbReference type="GO" id="GO:0030915">
    <property type="term" value="C:Smc5-Smc6 complex"/>
    <property type="evidence" value="ECO:0007669"/>
    <property type="project" value="TreeGrafter"/>
</dbReference>
<feature type="compositionally biased region" description="Acidic residues" evidence="5">
    <location>
        <begin position="45"/>
        <end position="85"/>
    </location>
</feature>
<feature type="region of interest" description="Disordered" evidence="5">
    <location>
        <begin position="1"/>
        <end position="121"/>
    </location>
</feature>
<dbReference type="PANTHER" id="PTHR45916:SF1">
    <property type="entry name" value="STRUCTURAL MAINTENANCE OF CHROMOSOMES PROTEIN 5"/>
    <property type="match status" value="1"/>
</dbReference>
<dbReference type="GO" id="GO:0000724">
    <property type="term" value="P:double-strand break repair via homologous recombination"/>
    <property type="evidence" value="ECO:0007669"/>
    <property type="project" value="TreeGrafter"/>
</dbReference>
<dbReference type="EMBL" id="JADOXO010000018">
    <property type="protein sequence ID" value="KAF9819471.1"/>
    <property type="molecule type" value="Genomic_DNA"/>
</dbReference>
<keyword evidence="3 4" id="KW-0175">Coiled coil</keyword>
<dbReference type="Gene3D" id="3.40.50.300">
    <property type="entry name" value="P-loop containing nucleotide triphosphate hydrolases"/>
    <property type="match status" value="1"/>
</dbReference>
<dbReference type="GO" id="GO:0003697">
    <property type="term" value="F:single-stranded DNA binding"/>
    <property type="evidence" value="ECO:0007669"/>
    <property type="project" value="TreeGrafter"/>
</dbReference>
<comment type="similarity">
    <text evidence="1">Belongs to the SMC family. SMC5 subfamily.</text>
</comment>
<name>A0A8H7P8K1_9APHY</name>
<feature type="coiled-coil region" evidence="4">
    <location>
        <begin position="723"/>
        <end position="757"/>
    </location>
</feature>
<feature type="domain" description="Rad50/SbcC-type AAA" evidence="6">
    <location>
        <begin position="133"/>
        <end position="331"/>
    </location>
</feature>